<dbReference type="AlphaFoldDB" id="A0A3E4QSB2"/>
<reference evidence="7 8" key="1">
    <citation type="submission" date="2018-08" db="EMBL/GenBank/DDBJ databases">
        <title>A genome reference for cultivated species of the human gut microbiota.</title>
        <authorList>
            <person name="Zou Y."/>
            <person name="Xue W."/>
            <person name="Luo G."/>
        </authorList>
    </citation>
    <scope>NUCLEOTIDE SEQUENCE [LARGE SCALE GENOMIC DNA]</scope>
    <source>
        <strain evidence="7 8">TF08-14</strain>
    </source>
</reference>
<dbReference type="Proteomes" id="UP000260943">
    <property type="component" value="Unassembled WGS sequence"/>
</dbReference>
<dbReference type="GO" id="GO:0015499">
    <property type="term" value="F:formate transmembrane transporter activity"/>
    <property type="evidence" value="ECO:0007669"/>
    <property type="project" value="TreeGrafter"/>
</dbReference>
<dbReference type="InterPro" id="IPR024002">
    <property type="entry name" value="For/NO2_transpt_CS"/>
</dbReference>
<evidence type="ECO:0000256" key="4">
    <source>
        <dbReference type="ARBA" id="ARBA00023136"/>
    </source>
</evidence>
<dbReference type="GO" id="GO:0005886">
    <property type="term" value="C:plasma membrane"/>
    <property type="evidence" value="ECO:0007669"/>
    <property type="project" value="TreeGrafter"/>
</dbReference>
<evidence type="ECO:0000256" key="1">
    <source>
        <dbReference type="ARBA" id="ARBA00004141"/>
    </source>
</evidence>
<feature type="transmembrane region" description="Helical" evidence="6">
    <location>
        <begin position="45"/>
        <end position="67"/>
    </location>
</feature>
<dbReference type="PANTHER" id="PTHR30520">
    <property type="entry name" value="FORMATE TRANSPORTER-RELATED"/>
    <property type="match status" value="1"/>
</dbReference>
<evidence type="ECO:0000313" key="7">
    <source>
        <dbReference type="EMBL" id="RGL10075.1"/>
    </source>
</evidence>
<dbReference type="EMBL" id="QSRJ01000006">
    <property type="protein sequence ID" value="RGL10075.1"/>
    <property type="molecule type" value="Genomic_DNA"/>
</dbReference>
<evidence type="ECO:0000256" key="3">
    <source>
        <dbReference type="ARBA" id="ARBA00022989"/>
    </source>
</evidence>
<evidence type="ECO:0000256" key="5">
    <source>
        <dbReference type="ARBA" id="ARBA00049660"/>
    </source>
</evidence>
<feature type="transmembrane region" description="Helical" evidence="6">
    <location>
        <begin position="174"/>
        <end position="193"/>
    </location>
</feature>
<sequence length="296" mass="30853">MPVEPKPMHDLPAHHLVPDALTPEQIESKAEHVAISKANMPLIKLFVLAMFAGAFVALGAAFFTVVMGDAQMGFAAQRALGGLCFCLGLELVLLCGAELFTGNALMVLGKASGKISGRGLARNWSIVWLGNFVGALMLAALIFMSNLQGMNGGAVGDAMVSLAVGKVTPAWHTLFFKGVLCNLLVCLAVWIGFGARTTADKVLGIILPVSAFVVMGFEHCVANMFFLPMGLAAKAAGFGTAVAGAESLTAGSMLYNLSAATLGNIAGGILIVGVGYWIAYGREAHKHETEVEKLAE</sequence>
<keyword evidence="4 6" id="KW-0472">Membrane</keyword>
<comment type="caution">
    <text evidence="7">The sequence shown here is derived from an EMBL/GenBank/DDBJ whole genome shotgun (WGS) entry which is preliminary data.</text>
</comment>
<organism evidence="7 8">
    <name type="scientific">Collinsella tanakaei</name>
    <dbReference type="NCBI Taxonomy" id="626935"/>
    <lineage>
        <taxon>Bacteria</taxon>
        <taxon>Bacillati</taxon>
        <taxon>Actinomycetota</taxon>
        <taxon>Coriobacteriia</taxon>
        <taxon>Coriobacteriales</taxon>
        <taxon>Coriobacteriaceae</taxon>
        <taxon>Collinsella</taxon>
    </lineage>
</organism>
<name>A0A3E4QSB2_9ACTN</name>
<protein>
    <submittedName>
        <fullName evidence="7">Formate/nitrite transporter family protein</fullName>
    </submittedName>
</protein>
<accession>A0A3E4QSB2</accession>
<evidence type="ECO:0000313" key="8">
    <source>
        <dbReference type="Proteomes" id="UP000260943"/>
    </source>
</evidence>
<dbReference type="PANTHER" id="PTHR30520:SF6">
    <property type="entry name" value="FORMATE_NITRATE FAMILY TRANSPORTER (EUROFUNG)"/>
    <property type="match status" value="1"/>
</dbReference>
<dbReference type="InterPro" id="IPR023271">
    <property type="entry name" value="Aquaporin-like"/>
</dbReference>
<keyword evidence="2 6" id="KW-0812">Transmembrane</keyword>
<proteinExistence type="inferred from homology"/>
<dbReference type="RefSeq" id="WP_117679578.1">
    <property type="nucleotide sequence ID" value="NZ_CAJJKC010000001.1"/>
</dbReference>
<feature type="transmembrane region" description="Helical" evidence="6">
    <location>
        <begin position="205"/>
        <end position="233"/>
    </location>
</feature>
<feature type="transmembrane region" description="Helical" evidence="6">
    <location>
        <begin position="253"/>
        <end position="279"/>
    </location>
</feature>
<feature type="transmembrane region" description="Helical" evidence="6">
    <location>
        <begin position="79"/>
        <end position="105"/>
    </location>
</feature>
<keyword evidence="3 6" id="KW-1133">Transmembrane helix</keyword>
<comment type="subcellular location">
    <subcellularLocation>
        <location evidence="1">Membrane</location>
        <topology evidence="1">Multi-pass membrane protein</topology>
    </subcellularLocation>
</comment>
<dbReference type="PROSITE" id="PS01005">
    <property type="entry name" value="FORMATE_NITRITE_TP_1"/>
    <property type="match status" value="1"/>
</dbReference>
<dbReference type="Gene3D" id="1.20.1080.10">
    <property type="entry name" value="Glycerol uptake facilitator protein"/>
    <property type="match status" value="1"/>
</dbReference>
<dbReference type="Pfam" id="PF01226">
    <property type="entry name" value="Form_Nir_trans"/>
    <property type="match status" value="1"/>
</dbReference>
<evidence type="ECO:0000256" key="6">
    <source>
        <dbReference type="SAM" id="Phobius"/>
    </source>
</evidence>
<comment type="similarity">
    <text evidence="5">Belongs to the FNT transporter (TC 1.A.16) family.</text>
</comment>
<dbReference type="PROSITE" id="PS01006">
    <property type="entry name" value="FORMATE_NITRITE_TP_2"/>
    <property type="match status" value="1"/>
</dbReference>
<evidence type="ECO:0000256" key="2">
    <source>
        <dbReference type="ARBA" id="ARBA00022692"/>
    </source>
</evidence>
<dbReference type="InterPro" id="IPR000292">
    <property type="entry name" value="For/NO2_transpt"/>
</dbReference>
<gene>
    <name evidence="7" type="ORF">DXC81_05665</name>
</gene>
<feature type="transmembrane region" description="Helical" evidence="6">
    <location>
        <begin position="126"/>
        <end position="144"/>
    </location>
</feature>